<protein>
    <recommendedName>
        <fullName evidence="7">HMA domain-containing protein</fullName>
    </recommendedName>
</protein>
<dbReference type="AlphaFoldDB" id="D7KCZ1"/>
<dbReference type="EMBL" id="GL348713">
    <property type="protein sequence ID" value="EFH67045.1"/>
    <property type="molecule type" value="Genomic_DNA"/>
</dbReference>
<evidence type="ECO:0000256" key="5">
    <source>
        <dbReference type="ARBA" id="ARBA00024045"/>
    </source>
</evidence>
<dbReference type="HOGENOM" id="CLU_039886_3_1_1"/>
<evidence type="ECO:0000256" key="6">
    <source>
        <dbReference type="SAM" id="MobiDB-lite"/>
    </source>
</evidence>
<dbReference type="STRING" id="81972.D7KCZ1"/>
<comment type="similarity">
    <text evidence="5">Belongs to the HIPP family.</text>
</comment>
<feature type="region of interest" description="Disordered" evidence="6">
    <location>
        <begin position="178"/>
        <end position="224"/>
    </location>
</feature>
<feature type="domain" description="HMA" evidence="7">
    <location>
        <begin position="113"/>
        <end position="177"/>
    </location>
</feature>
<dbReference type="InterPro" id="IPR036163">
    <property type="entry name" value="HMA_dom_sf"/>
</dbReference>
<dbReference type="Gramene" id="fgenesh1_pg.C_scaffold_1002569">
    <property type="protein sequence ID" value="fgenesh1_pg.C_scaffold_1002569"/>
    <property type="gene ID" value="fgenesh1_pg.C_scaffold_1002569"/>
</dbReference>
<evidence type="ECO:0000313" key="8">
    <source>
        <dbReference type="EMBL" id="EFH67045.1"/>
    </source>
</evidence>
<organism evidence="9">
    <name type="scientific">Arabidopsis lyrata subsp. lyrata</name>
    <name type="common">Lyre-leaved rock-cress</name>
    <dbReference type="NCBI Taxonomy" id="81972"/>
    <lineage>
        <taxon>Eukaryota</taxon>
        <taxon>Viridiplantae</taxon>
        <taxon>Streptophyta</taxon>
        <taxon>Embryophyta</taxon>
        <taxon>Tracheophyta</taxon>
        <taxon>Spermatophyta</taxon>
        <taxon>Magnoliopsida</taxon>
        <taxon>eudicotyledons</taxon>
        <taxon>Gunneridae</taxon>
        <taxon>Pentapetalae</taxon>
        <taxon>rosids</taxon>
        <taxon>malvids</taxon>
        <taxon>Brassicales</taxon>
        <taxon>Brassicaceae</taxon>
        <taxon>Camelineae</taxon>
        <taxon>Arabidopsis</taxon>
    </lineage>
</organism>
<dbReference type="KEGG" id="aly:9329604"/>
<feature type="compositionally biased region" description="Basic and acidic residues" evidence="6">
    <location>
        <begin position="182"/>
        <end position="224"/>
    </location>
</feature>
<evidence type="ECO:0000256" key="4">
    <source>
        <dbReference type="ARBA" id="ARBA00023289"/>
    </source>
</evidence>
<reference evidence="9" key="1">
    <citation type="journal article" date="2011" name="Nat. Genet.">
        <title>The Arabidopsis lyrata genome sequence and the basis of rapid genome size change.</title>
        <authorList>
            <person name="Hu T.T."/>
            <person name="Pattyn P."/>
            <person name="Bakker E.G."/>
            <person name="Cao J."/>
            <person name="Cheng J.-F."/>
            <person name="Clark R.M."/>
            <person name="Fahlgren N."/>
            <person name="Fawcett J.A."/>
            <person name="Grimwood J."/>
            <person name="Gundlach H."/>
            <person name="Haberer G."/>
            <person name="Hollister J.D."/>
            <person name="Ossowski S."/>
            <person name="Ottilar R.P."/>
            <person name="Salamov A.A."/>
            <person name="Schneeberger K."/>
            <person name="Spannagl M."/>
            <person name="Wang X."/>
            <person name="Yang L."/>
            <person name="Nasrallah M.E."/>
            <person name="Bergelson J."/>
            <person name="Carrington J.C."/>
            <person name="Gaut B.S."/>
            <person name="Schmutz J."/>
            <person name="Mayer K.F.X."/>
            <person name="Van de Peer Y."/>
            <person name="Grigoriev I.V."/>
            <person name="Nordborg M."/>
            <person name="Weigel D."/>
            <person name="Guo Y.-L."/>
        </authorList>
    </citation>
    <scope>NUCLEOTIDE SEQUENCE [LARGE SCALE GENOMIC DNA]</scope>
    <source>
        <strain evidence="9">cv. MN47</strain>
    </source>
</reference>
<sequence>MGEKEEKKEKGEEIITAVYKVHLHCRKCACDIKKPLLRFQGVHNVDFDLEKNEIKVKGKIEVVKIHKQIEKWSKKKVELIAPKPSEVKKTTTTTTTTTSVEEKKTTEVKKEVIRTTVLKVHIHCPQCDKDLQHKLLKHKAIHIVKTDTKAQTLTVQGTIDTAKLLTYIKKKVHKHAEIVSSKTEEEKKKEEEDKKKKEEEKKKEDEKKKEEEKKKKEGEEKKEEVKIEVTKTITQVVEFKEKVKVEGQKDKDGNIPYFVHYVYAPQLFSDENPNACCIV</sequence>
<dbReference type="Proteomes" id="UP000008694">
    <property type="component" value="Unassembled WGS sequence"/>
</dbReference>
<dbReference type="PANTHER" id="PTHR46195">
    <property type="entry name" value="HEAVY METAL-ASSOCIATED ISOPRENYLATED PLANT PROTEIN 7"/>
    <property type="match status" value="1"/>
</dbReference>
<dbReference type="SUPFAM" id="SSF55008">
    <property type="entry name" value="HMA, heavy metal-associated domain"/>
    <property type="match status" value="2"/>
</dbReference>
<dbReference type="GO" id="GO:0046872">
    <property type="term" value="F:metal ion binding"/>
    <property type="evidence" value="ECO:0007669"/>
    <property type="project" value="UniProtKB-KW"/>
</dbReference>
<dbReference type="PANTHER" id="PTHR46195:SF12">
    <property type="entry name" value="HEAVY METAL-ASSOCIATED ISOPRENYLATED PLANT PROTEIN 4"/>
    <property type="match status" value="1"/>
</dbReference>
<dbReference type="Gene3D" id="3.30.70.100">
    <property type="match status" value="2"/>
</dbReference>
<keyword evidence="1" id="KW-0488">Methylation</keyword>
<gene>
    <name evidence="8" type="ORF">ARALYDRAFT_336004</name>
</gene>
<name>D7KCZ1_ARALL</name>
<keyword evidence="3" id="KW-0449">Lipoprotein</keyword>
<keyword evidence="4" id="KW-0636">Prenylation</keyword>
<accession>D7KCZ1</accession>
<evidence type="ECO:0000313" key="9">
    <source>
        <dbReference type="Proteomes" id="UP000008694"/>
    </source>
</evidence>
<keyword evidence="2" id="KW-0479">Metal-binding</keyword>
<dbReference type="Pfam" id="PF00403">
    <property type="entry name" value="HMA"/>
    <property type="match status" value="2"/>
</dbReference>
<keyword evidence="9" id="KW-1185">Reference proteome</keyword>
<evidence type="ECO:0000256" key="1">
    <source>
        <dbReference type="ARBA" id="ARBA00022481"/>
    </source>
</evidence>
<proteinExistence type="inferred from homology"/>
<dbReference type="CDD" id="cd00371">
    <property type="entry name" value="HMA"/>
    <property type="match status" value="1"/>
</dbReference>
<feature type="domain" description="HMA" evidence="7">
    <location>
        <begin position="14"/>
        <end position="80"/>
    </location>
</feature>
<dbReference type="eggNOG" id="KOG1603">
    <property type="taxonomic scope" value="Eukaryota"/>
</dbReference>
<dbReference type="InterPro" id="IPR044577">
    <property type="entry name" value="HIPP4/7/8/17/18/19"/>
</dbReference>
<evidence type="ECO:0000259" key="7">
    <source>
        <dbReference type="PROSITE" id="PS50846"/>
    </source>
</evidence>
<dbReference type="OrthoDB" id="688249at2759"/>
<dbReference type="PROSITE" id="PS50846">
    <property type="entry name" value="HMA_2"/>
    <property type="match status" value="2"/>
</dbReference>
<evidence type="ECO:0000256" key="2">
    <source>
        <dbReference type="ARBA" id="ARBA00022723"/>
    </source>
</evidence>
<evidence type="ECO:0000256" key="3">
    <source>
        <dbReference type="ARBA" id="ARBA00023288"/>
    </source>
</evidence>
<dbReference type="InterPro" id="IPR006121">
    <property type="entry name" value="HMA_dom"/>
</dbReference>